<dbReference type="InterPro" id="IPR034718">
    <property type="entry name" value="RlpA"/>
</dbReference>
<accession>A0A2S3V222</accession>
<dbReference type="EMBL" id="PPCN01000001">
    <property type="protein sequence ID" value="POF33955.1"/>
    <property type="molecule type" value="Genomic_DNA"/>
</dbReference>
<comment type="caution">
    <text evidence="6">The sequence shown here is derived from an EMBL/GenBank/DDBJ whole genome shotgun (WGS) entry which is preliminary data.</text>
</comment>
<dbReference type="PANTHER" id="PTHR34183:SF8">
    <property type="entry name" value="ENDOLYTIC PEPTIDOGLYCAN TRANSGLYCOSYLASE RLPA-RELATED"/>
    <property type="match status" value="1"/>
</dbReference>
<dbReference type="SUPFAM" id="SSF50685">
    <property type="entry name" value="Barwin-like endoglucanases"/>
    <property type="match status" value="1"/>
</dbReference>
<evidence type="ECO:0000259" key="5">
    <source>
        <dbReference type="Pfam" id="PF03330"/>
    </source>
</evidence>
<dbReference type="AlphaFoldDB" id="A0A2S3V222"/>
<reference evidence="6 7" key="1">
    <citation type="submission" date="2018-01" db="EMBL/GenBank/DDBJ databases">
        <title>Genomic Encyclopedia of Archaeal and Bacterial Type Strains, Phase II (KMG-II): from individual species to whole genera.</title>
        <authorList>
            <person name="Goeker M."/>
        </authorList>
    </citation>
    <scope>NUCLEOTIDE SEQUENCE [LARGE SCALE GENOMIC DNA]</scope>
    <source>
        <strain evidence="6 7">DSM 17023</strain>
    </source>
</reference>
<gene>
    <name evidence="3" type="primary">rlpA</name>
    <name evidence="6" type="ORF">CLV41_101405</name>
</gene>
<evidence type="ECO:0000256" key="2">
    <source>
        <dbReference type="ARBA" id="ARBA00023316"/>
    </source>
</evidence>
<proteinExistence type="inferred from homology"/>
<keyword evidence="6" id="KW-0449">Lipoprotein</keyword>
<comment type="similarity">
    <text evidence="3 4">Belongs to the RlpA family.</text>
</comment>
<dbReference type="Pfam" id="PF03330">
    <property type="entry name" value="DPBB_1"/>
    <property type="match status" value="1"/>
</dbReference>
<dbReference type="NCBIfam" id="TIGR00413">
    <property type="entry name" value="rlpA"/>
    <property type="match status" value="1"/>
</dbReference>
<evidence type="ECO:0000313" key="7">
    <source>
        <dbReference type="Proteomes" id="UP000236959"/>
    </source>
</evidence>
<evidence type="ECO:0000256" key="1">
    <source>
        <dbReference type="ARBA" id="ARBA00023239"/>
    </source>
</evidence>
<sequence length="162" mass="17215">MVTKSLKNPVAIPQVALFRLEGTNMRLSIRSRGRRGAVLWALALLCLSPGAPASAGAFQQCGKASWYKLGGVTASGERADPSGLTAAHRTLPFGTLVRVTNLANGKAVTVRINDRGPFAKSRVIDVTRAAAKELGFIRRGVTRVQVSGTTLPSKKHHGQNCQ</sequence>
<dbReference type="Gene3D" id="2.40.40.10">
    <property type="entry name" value="RlpA-like domain"/>
    <property type="match status" value="1"/>
</dbReference>
<dbReference type="GO" id="GO:0008932">
    <property type="term" value="F:lytic endotransglycosylase activity"/>
    <property type="evidence" value="ECO:0007669"/>
    <property type="project" value="UniProtKB-UniRule"/>
</dbReference>
<dbReference type="PANTHER" id="PTHR34183">
    <property type="entry name" value="ENDOLYTIC PEPTIDOGLYCAN TRANSGLYCOSYLASE RLPA"/>
    <property type="match status" value="1"/>
</dbReference>
<dbReference type="EC" id="4.2.2.-" evidence="3"/>
<protein>
    <recommendedName>
        <fullName evidence="3">Endolytic peptidoglycan transglycosylase RlpA</fullName>
        <ecNumber evidence="3">4.2.2.-</ecNumber>
    </recommendedName>
</protein>
<evidence type="ECO:0000313" key="6">
    <source>
        <dbReference type="EMBL" id="POF33955.1"/>
    </source>
</evidence>
<dbReference type="InterPro" id="IPR009009">
    <property type="entry name" value="RlpA-like_DPBB"/>
</dbReference>
<comment type="function">
    <text evidence="3">Lytic transglycosylase with a strong preference for naked glycan strands that lack stem peptides.</text>
</comment>
<evidence type="ECO:0000256" key="4">
    <source>
        <dbReference type="RuleBase" id="RU003495"/>
    </source>
</evidence>
<keyword evidence="1 3" id="KW-0456">Lyase</keyword>
<name>A0A2S3V222_9HYPH</name>
<keyword evidence="7" id="KW-1185">Reference proteome</keyword>
<evidence type="ECO:0000256" key="3">
    <source>
        <dbReference type="HAMAP-Rule" id="MF_02071"/>
    </source>
</evidence>
<keyword evidence="2 3" id="KW-0961">Cell wall biogenesis/degradation</keyword>
<feature type="domain" description="RlpA-like protein double-psi beta-barrel" evidence="5">
    <location>
        <begin position="60"/>
        <end position="146"/>
    </location>
</feature>
<dbReference type="HAMAP" id="MF_02071">
    <property type="entry name" value="RlpA"/>
    <property type="match status" value="1"/>
</dbReference>
<dbReference type="InterPro" id="IPR036908">
    <property type="entry name" value="RlpA-like_sf"/>
</dbReference>
<dbReference type="Proteomes" id="UP000236959">
    <property type="component" value="Unassembled WGS sequence"/>
</dbReference>
<dbReference type="GO" id="GO:0000270">
    <property type="term" value="P:peptidoglycan metabolic process"/>
    <property type="evidence" value="ECO:0007669"/>
    <property type="project" value="UniProtKB-UniRule"/>
</dbReference>
<organism evidence="6 7">
    <name type="scientific">Roseibium marinum</name>
    <dbReference type="NCBI Taxonomy" id="281252"/>
    <lineage>
        <taxon>Bacteria</taxon>
        <taxon>Pseudomonadati</taxon>
        <taxon>Pseudomonadota</taxon>
        <taxon>Alphaproteobacteria</taxon>
        <taxon>Hyphomicrobiales</taxon>
        <taxon>Stappiaceae</taxon>
        <taxon>Roseibium</taxon>
    </lineage>
</organism>
<dbReference type="CDD" id="cd22268">
    <property type="entry name" value="DPBB_RlpA-like"/>
    <property type="match status" value="1"/>
</dbReference>
<dbReference type="InterPro" id="IPR012997">
    <property type="entry name" value="RplA"/>
</dbReference>
<dbReference type="GO" id="GO:0071555">
    <property type="term" value="P:cell wall organization"/>
    <property type="evidence" value="ECO:0007669"/>
    <property type="project" value="UniProtKB-KW"/>
</dbReference>